<feature type="region of interest" description="Disordered" evidence="1">
    <location>
        <begin position="72"/>
        <end position="92"/>
    </location>
</feature>
<name>A0AAD5WWL3_9FUNG</name>
<reference evidence="2" key="1">
    <citation type="submission" date="2020-05" db="EMBL/GenBank/DDBJ databases">
        <title>Phylogenomic resolution of chytrid fungi.</title>
        <authorList>
            <person name="Stajich J.E."/>
            <person name="Amses K."/>
            <person name="Simmons R."/>
            <person name="Seto K."/>
            <person name="Myers J."/>
            <person name="Bonds A."/>
            <person name="Quandt C.A."/>
            <person name="Barry K."/>
            <person name="Liu P."/>
            <person name="Grigoriev I."/>
            <person name="Longcore J.E."/>
            <person name="James T.Y."/>
        </authorList>
    </citation>
    <scope>NUCLEOTIDE SEQUENCE</scope>
    <source>
        <strain evidence="2">JEL0318</strain>
    </source>
</reference>
<organism evidence="2 3">
    <name type="scientific">Rhizophlyctis rosea</name>
    <dbReference type="NCBI Taxonomy" id="64517"/>
    <lineage>
        <taxon>Eukaryota</taxon>
        <taxon>Fungi</taxon>
        <taxon>Fungi incertae sedis</taxon>
        <taxon>Chytridiomycota</taxon>
        <taxon>Chytridiomycota incertae sedis</taxon>
        <taxon>Chytridiomycetes</taxon>
        <taxon>Rhizophlyctidales</taxon>
        <taxon>Rhizophlyctidaceae</taxon>
        <taxon>Rhizophlyctis</taxon>
    </lineage>
</organism>
<dbReference type="Proteomes" id="UP001212841">
    <property type="component" value="Unassembled WGS sequence"/>
</dbReference>
<evidence type="ECO:0000313" key="3">
    <source>
        <dbReference type="Proteomes" id="UP001212841"/>
    </source>
</evidence>
<gene>
    <name evidence="2" type="ORF">HK097_006089</name>
</gene>
<proteinExistence type="predicted"/>
<protein>
    <submittedName>
        <fullName evidence="2">Uncharacterized protein</fullName>
    </submittedName>
</protein>
<sequence>ITFNNMGYEKDIEYQLYRLDEMESDDDCNYCKDKMGDIRGELNDLLIEMLEIKGNWYTEVKSLKAQIDELQNDEEHSCNEEESEAEDQTSLRKISGSDPVVIRRLYKEPLEIKAEDFIKITGSDPVATRKLYQEPEIVPKKGDDVANRK</sequence>
<dbReference type="AlphaFoldDB" id="A0AAD5WWL3"/>
<accession>A0AAD5WWL3</accession>
<feature type="non-terminal residue" evidence="2">
    <location>
        <position position="1"/>
    </location>
</feature>
<keyword evidence="3" id="KW-1185">Reference proteome</keyword>
<comment type="caution">
    <text evidence="2">The sequence shown here is derived from an EMBL/GenBank/DDBJ whole genome shotgun (WGS) entry which is preliminary data.</text>
</comment>
<dbReference type="EMBL" id="JADGJD010002854">
    <property type="protein sequence ID" value="KAJ3027781.1"/>
    <property type="molecule type" value="Genomic_DNA"/>
</dbReference>
<evidence type="ECO:0000256" key="1">
    <source>
        <dbReference type="SAM" id="MobiDB-lite"/>
    </source>
</evidence>
<evidence type="ECO:0000313" key="2">
    <source>
        <dbReference type="EMBL" id="KAJ3027781.1"/>
    </source>
</evidence>